<evidence type="ECO:0000313" key="1">
    <source>
        <dbReference type="EMBL" id="ENX61736.1"/>
    </source>
</evidence>
<comment type="caution">
    <text evidence="1">The sequence shown here is derived from an EMBL/GenBank/DDBJ whole genome shotgun (WGS) entry which is preliminary data.</text>
</comment>
<reference evidence="1 2" key="1">
    <citation type="submission" date="2013-02" db="EMBL/GenBank/DDBJ databases">
        <title>The Genome Sequence of Acinetobacter sp. CIP 70.18.</title>
        <authorList>
            <consortium name="The Broad Institute Genome Sequencing Platform"/>
            <consortium name="The Broad Institute Genome Sequencing Center for Infectious Disease"/>
            <person name="Cerqueira G."/>
            <person name="Feldgarden M."/>
            <person name="Courvalin P."/>
            <person name="Perichon B."/>
            <person name="Grillot-Courvalin C."/>
            <person name="Clermont D."/>
            <person name="Rocha E."/>
            <person name="Yoon E.-J."/>
            <person name="Nemec A."/>
            <person name="Walker B."/>
            <person name="Young S.K."/>
            <person name="Zeng Q."/>
            <person name="Gargeya S."/>
            <person name="Fitzgerald M."/>
            <person name="Haas B."/>
            <person name="Abouelleil A."/>
            <person name="Alvarado L."/>
            <person name="Arachchi H.M."/>
            <person name="Berlin A.M."/>
            <person name="Chapman S.B."/>
            <person name="Dewar J."/>
            <person name="Goldberg J."/>
            <person name="Griggs A."/>
            <person name="Gujja S."/>
            <person name="Hansen M."/>
            <person name="Howarth C."/>
            <person name="Imamovic A."/>
            <person name="Larimer J."/>
            <person name="McCowan C."/>
            <person name="Murphy C."/>
            <person name="Neiman D."/>
            <person name="Pearson M."/>
            <person name="Priest M."/>
            <person name="Roberts A."/>
            <person name="Saif S."/>
            <person name="Shea T."/>
            <person name="Sisk P."/>
            <person name="Sykes S."/>
            <person name="Wortman J."/>
            <person name="Nusbaum C."/>
            <person name="Birren B."/>
        </authorList>
    </citation>
    <scope>NUCLEOTIDE SEQUENCE [LARGE SCALE GENOMIC DNA]</scope>
    <source>
        <strain evidence="1 2">CIP 70.18</strain>
    </source>
</reference>
<dbReference type="Proteomes" id="UP000013084">
    <property type="component" value="Unassembled WGS sequence"/>
</dbReference>
<dbReference type="HOGENOM" id="CLU_255504_0_0_6"/>
<dbReference type="RefSeq" id="WP_004668058.1">
    <property type="nucleotide sequence ID" value="NZ_KB850070.1"/>
</dbReference>
<accession>N9T3Q2</accession>
<gene>
    <name evidence="1" type="ORF">F902_00560</name>
</gene>
<protein>
    <submittedName>
        <fullName evidence="1">Uncharacterized protein</fullName>
    </submittedName>
</protein>
<dbReference type="PATRIC" id="fig|1217700.3.peg.523"/>
<keyword evidence="2" id="KW-1185">Reference proteome</keyword>
<name>N9T3Q2_9GAMM</name>
<evidence type="ECO:0000313" key="2">
    <source>
        <dbReference type="Proteomes" id="UP000013084"/>
    </source>
</evidence>
<dbReference type="EMBL" id="APRN01000029">
    <property type="protein sequence ID" value="ENX61736.1"/>
    <property type="molecule type" value="Genomic_DNA"/>
</dbReference>
<sequence length="1487" mass="172529">MKLQELVQFNQQSFFEGAVQLGWFQNRIDQANIAAESFIFHGPHYHGAVNEQDQHLLKDTASLVVELLESLSLAKQGREDNPYWLATAGYGAGKSHLAVTLATLLSKPNTPLAQTILTHIERVDATLGQRAKSCFETFTKPSLIIALDGMGNFHLGNQLNKVVLKQLDMHAVDAQAVRDLSPRFNKAQRFVERSYQIYAVEFQKKLAQFDQAQIFQLLTENNEDVYAAVDQIFLDVTGSAIPVDGQESAQDLLQTLCDTYCGTDKPFENIILLFDEFGRYLEYAADRPDLAGDSSLQQIFQGIQDNANKIRFIGFIQYDLKTYLKRFNAKDSRQLQRYITRFDTANKVHLSSNLETIFANLIQKDTQELTRLFQQYPSEDNFHQSWLRLAQYLPKTKLYPVWHDENLFNQVIAKGCWPLHPFATWLLTRQEHTVQSRSALTFIRDLLQKSAQLDVFSQPQLFQVSAADLVHDYLLDEMLAAERDTGANVIETLQTLLQKFHSGFQTNNPKTLTAIAILETLKLRQLNQSQANEILQELTNFDAIQLQEQIMSLSELGATEWNSDLGRYELLTDGASRASFTAWMKKTAAQFTQQDIGELFISKSYDIGLGQIECDFAQKRNISTPDWVFQPKSYVAEQISCENLEILIQDWQNNMTYKDAKGRVIYIYLNSQQDLELYQTKIQQMLETVLAKYKLNKLPFLFCYLNDQNDELRTALARLKSFEIMSPADQQQFMRFIQEEKDDVLTVLKNTSSKLMKQKEFFSPYYPDLPLGLLKNVATALFEHNYKNTIPFVFDGFRLNTATAPSDIAALFSIMVNRQFSIAWLQGQKTPLQNRFDTLFKKNWQAVDTMTGKFALPQQQNVKSLYNFIETTFAIKPDLDLKTLYQKLVMPSYGLNDCSFALILGIYLAQETPQYRILHQGKPKNLAEWLNLVLNKKTGTLLNLDILAHTQLQKMEMSTRDEWILLFKQWSQESNPKKMIDIFQSIENKKKVDPIPLDLEIQYNLLFDKFKTTYEEHKKQQDRFDATFTQMLRGLESSDIRDYSKLLQATSALIKFAKDLDLKKSHIELPTKSTSLVEYISQGKNTLSVKFNRFFDNLVLTSHHEIINFREKSEQYQRAFITLQMQQEANKVQDKTAQLIQRIEEKERFKYLLQDIESYIHTSPNKTMKKKELETLIKEGDRLLIDIDNKPSIFDSVQTLVEKQNGIRTVQNDFRQRITDVSQQFANLYGGFNELNDLKIRLLDAEELLKFFVSTEEYEEILKIQKQLQFAFDRTQSWITQGLPSQKMFAFLNQTIVKDQEAMMAYLSEQQIDAEWDFIEEIFKPIRDGYVKKARSTAEHWLTQTQTQNELSFTQQDISILRKLVDKVEVAPEIFDEDQIILLHSLKDEIRHQFNQCHMQMFQRWFVNLESEFMSTSQNQTGLMQLRTKLKNVPHIILPLLDEQEQKIITLQKQIASALDLISLEDLAERINTLSPDLKQKLLKMLN</sequence>
<proteinExistence type="predicted"/>
<dbReference type="OrthoDB" id="856045at2"/>
<organism evidence="1 2">
    <name type="scientific">Acinetobacter higginsii</name>
    <dbReference type="NCBI Taxonomy" id="70347"/>
    <lineage>
        <taxon>Bacteria</taxon>
        <taxon>Pseudomonadati</taxon>
        <taxon>Pseudomonadota</taxon>
        <taxon>Gammaproteobacteria</taxon>
        <taxon>Moraxellales</taxon>
        <taxon>Moraxellaceae</taxon>
        <taxon>Acinetobacter</taxon>
    </lineage>
</organism>